<gene>
    <name evidence="2" type="ORF">LXT13_00725</name>
</gene>
<keyword evidence="3" id="KW-1185">Reference proteome</keyword>
<dbReference type="NCBIfam" id="TIGR02595">
    <property type="entry name" value="PEP_CTERM"/>
    <property type="match status" value="1"/>
</dbReference>
<protein>
    <submittedName>
        <fullName evidence="2">PEP-CTERM sorting domain-containing protein</fullName>
    </submittedName>
</protein>
<evidence type="ECO:0000313" key="2">
    <source>
        <dbReference type="EMBL" id="MCE4552970.1"/>
    </source>
</evidence>
<dbReference type="EMBL" id="JAJTWU010000001">
    <property type="protein sequence ID" value="MCE4552970.1"/>
    <property type="molecule type" value="Genomic_DNA"/>
</dbReference>
<evidence type="ECO:0000313" key="3">
    <source>
        <dbReference type="Proteomes" id="UP001200741"/>
    </source>
</evidence>
<dbReference type="Proteomes" id="UP001200741">
    <property type="component" value="Unassembled WGS sequence"/>
</dbReference>
<name>A0ABS8XNU3_9BURK</name>
<organism evidence="2 3">
    <name type="scientific">Pelomonas cellulosilytica</name>
    <dbReference type="NCBI Taxonomy" id="2906762"/>
    <lineage>
        <taxon>Bacteria</taxon>
        <taxon>Pseudomonadati</taxon>
        <taxon>Pseudomonadota</taxon>
        <taxon>Betaproteobacteria</taxon>
        <taxon>Burkholderiales</taxon>
        <taxon>Sphaerotilaceae</taxon>
        <taxon>Roseateles</taxon>
    </lineage>
</organism>
<dbReference type="Pfam" id="PF07589">
    <property type="entry name" value="PEP-CTERM"/>
    <property type="match status" value="1"/>
</dbReference>
<reference evidence="2 3" key="1">
    <citation type="submission" date="2021-12" db="EMBL/GenBank/DDBJ databases">
        <title>Genome seq of P8.</title>
        <authorList>
            <person name="Seo T."/>
        </authorList>
    </citation>
    <scope>NUCLEOTIDE SEQUENCE [LARGE SCALE GENOMIC DNA]</scope>
    <source>
        <strain evidence="2 3">P8</strain>
    </source>
</reference>
<dbReference type="RefSeq" id="WP_233369682.1">
    <property type="nucleotide sequence ID" value="NZ_JAJTWU010000001.1"/>
</dbReference>
<sequence length="72" mass="7409">MPVNTGVDVNFIGFVTDGDVLTSFDFNAGNAFDITRLITAGSVSTGVTVPEPASLALAGLAVLGLARRRVSR</sequence>
<accession>A0ABS8XNU3</accession>
<dbReference type="InterPro" id="IPR013424">
    <property type="entry name" value="Ice-binding_C"/>
</dbReference>
<evidence type="ECO:0000259" key="1">
    <source>
        <dbReference type="Pfam" id="PF07589"/>
    </source>
</evidence>
<feature type="domain" description="Ice-binding protein C-terminal" evidence="1">
    <location>
        <begin position="48"/>
        <end position="69"/>
    </location>
</feature>
<proteinExistence type="predicted"/>
<comment type="caution">
    <text evidence="2">The sequence shown here is derived from an EMBL/GenBank/DDBJ whole genome shotgun (WGS) entry which is preliminary data.</text>
</comment>